<dbReference type="AlphaFoldDB" id="A0A8H2PVM3"/>
<feature type="binding site" evidence="5">
    <location>
        <position position="229"/>
    </location>
    <ligand>
        <name>NAD(+)</name>
        <dbReference type="ChEBI" id="CHEBI:57540"/>
    </ligand>
</feature>
<dbReference type="HAMAP" id="MF_01825">
    <property type="entry name" value="PdxB"/>
    <property type="match status" value="1"/>
</dbReference>
<dbReference type="GO" id="GO:0036001">
    <property type="term" value="P:'de novo' pyridoxal 5'-phosphate biosynthetic process"/>
    <property type="evidence" value="ECO:0007669"/>
    <property type="project" value="TreeGrafter"/>
</dbReference>
<dbReference type="PANTHER" id="PTHR42938:SF9">
    <property type="entry name" value="FORMATE DEHYDROGENASE 1"/>
    <property type="match status" value="1"/>
</dbReference>
<organism evidence="9 10">
    <name type="scientific">Acinetobacter radioresistens</name>
    <dbReference type="NCBI Taxonomy" id="40216"/>
    <lineage>
        <taxon>Bacteria</taxon>
        <taxon>Pseudomonadati</taxon>
        <taxon>Pseudomonadota</taxon>
        <taxon>Gammaproteobacteria</taxon>
        <taxon>Moraxellales</taxon>
        <taxon>Moraxellaceae</taxon>
        <taxon>Acinetobacter</taxon>
    </lineage>
</organism>
<dbReference type="InterPro" id="IPR024531">
    <property type="entry name" value="Erythronate-4-P_DHase_dimer"/>
</dbReference>
<dbReference type="InterPro" id="IPR036291">
    <property type="entry name" value="NAD(P)-bd_dom_sf"/>
</dbReference>
<dbReference type="Pfam" id="PF00389">
    <property type="entry name" value="2-Hacid_dh"/>
    <property type="match status" value="1"/>
</dbReference>
<feature type="active site" description="Proton donor" evidence="5">
    <location>
        <position position="251"/>
    </location>
</feature>
<evidence type="ECO:0000256" key="3">
    <source>
        <dbReference type="ARBA" id="ARBA00023027"/>
    </source>
</evidence>
<dbReference type="InterPro" id="IPR020921">
    <property type="entry name" value="Erythronate-4-P_DHase"/>
</dbReference>
<protein>
    <recommendedName>
        <fullName evidence="5">Erythronate-4-phosphate dehydrogenase</fullName>
        <ecNumber evidence="5">1.1.1.290</ecNumber>
    </recommendedName>
</protein>
<comment type="pathway">
    <text evidence="5">Cofactor biosynthesis; pyridoxine 5'-phosphate biosynthesis; pyridoxine 5'-phosphate from D-erythrose 4-phosphate: step 2/5.</text>
</comment>
<comment type="catalytic activity">
    <reaction evidence="5">
        <text>4-phospho-D-erythronate + NAD(+) = (R)-3-hydroxy-2-oxo-4-phosphooxybutanoate + NADH + H(+)</text>
        <dbReference type="Rhea" id="RHEA:18829"/>
        <dbReference type="ChEBI" id="CHEBI:15378"/>
        <dbReference type="ChEBI" id="CHEBI:57540"/>
        <dbReference type="ChEBI" id="CHEBI:57945"/>
        <dbReference type="ChEBI" id="CHEBI:58538"/>
        <dbReference type="ChEBI" id="CHEBI:58766"/>
        <dbReference type="EC" id="1.1.1.290"/>
    </reaction>
</comment>
<feature type="binding site" evidence="5">
    <location>
        <position position="146"/>
    </location>
    <ligand>
        <name>NAD(+)</name>
        <dbReference type="ChEBI" id="CHEBI:57540"/>
    </ligand>
</feature>
<dbReference type="EMBL" id="VFBM01000003">
    <property type="protein sequence ID" value="TNX92984.1"/>
    <property type="molecule type" value="Genomic_DNA"/>
</dbReference>
<dbReference type="InterPro" id="IPR006140">
    <property type="entry name" value="D-isomer_DH_NAD-bd"/>
</dbReference>
<comment type="caution">
    <text evidence="5">Lacks conserved residue(s) required for the propagation of feature annotation.</text>
</comment>
<keyword evidence="2 5" id="KW-0560">Oxidoreductase</keyword>
<keyword evidence="4 5" id="KW-0664">Pyridoxine biosynthesis</keyword>
<reference evidence="9 10" key="1">
    <citation type="submission" date="2019-06" db="EMBL/GenBank/DDBJ databases">
        <title>Genome of Acinetobacter radioresistens APH1, a phenol degrading strain.</title>
        <authorList>
            <person name="Liu Y."/>
        </authorList>
    </citation>
    <scope>NUCLEOTIDE SEQUENCE [LARGE SCALE GENOMIC DNA]</scope>
    <source>
        <strain evidence="9 10">APH1</strain>
    </source>
</reference>
<dbReference type="InterPro" id="IPR006139">
    <property type="entry name" value="D-isomer_2_OHA_DH_cat_dom"/>
</dbReference>
<dbReference type="EC" id="1.1.1.290" evidence="5"/>
<dbReference type="GO" id="GO:0051287">
    <property type="term" value="F:NAD binding"/>
    <property type="evidence" value="ECO:0007669"/>
    <property type="project" value="InterPro"/>
</dbReference>
<dbReference type="Proteomes" id="UP000314285">
    <property type="component" value="Unassembled WGS sequence"/>
</dbReference>
<feature type="active site" evidence="5">
    <location>
        <position position="234"/>
    </location>
</feature>
<comment type="subcellular location">
    <subcellularLocation>
        <location evidence="5">Cytoplasm</location>
    </subcellularLocation>
</comment>
<dbReference type="Pfam" id="PF02826">
    <property type="entry name" value="2-Hacid_dh_C"/>
    <property type="match status" value="1"/>
</dbReference>
<dbReference type="InterPro" id="IPR029752">
    <property type="entry name" value="D-isomer_DH_CS1"/>
</dbReference>
<accession>A0A8H2PVM3</accession>
<comment type="caution">
    <text evidence="9">The sequence shown here is derived from an EMBL/GenBank/DDBJ whole genome shotgun (WGS) entry which is preliminary data.</text>
</comment>
<dbReference type="SUPFAM" id="SSF51735">
    <property type="entry name" value="NAD(P)-binding Rossmann-fold domains"/>
    <property type="match status" value="1"/>
</dbReference>
<evidence type="ECO:0000313" key="10">
    <source>
        <dbReference type="Proteomes" id="UP000314285"/>
    </source>
</evidence>
<dbReference type="Gene3D" id="3.30.1370.170">
    <property type="match status" value="1"/>
</dbReference>
<feature type="domain" description="Erythronate-4-phosphate dehydrogenase dimerisation" evidence="8">
    <location>
        <begin position="292"/>
        <end position="350"/>
    </location>
</feature>
<evidence type="ECO:0000259" key="8">
    <source>
        <dbReference type="Pfam" id="PF11890"/>
    </source>
</evidence>
<feature type="binding site" evidence="5">
    <location>
        <position position="66"/>
    </location>
    <ligand>
        <name>substrate</name>
    </ligand>
</feature>
<comment type="similarity">
    <text evidence="5">Belongs to the D-isomer specific 2-hydroxyacid dehydrogenase family. PdxB subfamily.</text>
</comment>
<proteinExistence type="inferred from homology"/>
<dbReference type="PROSITE" id="PS00065">
    <property type="entry name" value="D_2_HYDROXYACID_DH_1"/>
    <property type="match status" value="1"/>
</dbReference>
<dbReference type="CDD" id="cd12158">
    <property type="entry name" value="ErythrP_dh"/>
    <property type="match status" value="1"/>
</dbReference>
<sequence>MKIVADENLAFTDYFFSDFAEIDHRAGRSLMHEDVKDADALLVRSVTRVNQQLIENTKLKFVGSATIGKDHLDIPALEKQQISWSNAAGCNAQAVAEYVITALLYLKPELLDAGKQFTLGIIGLGNVGSRLAYMAELLDWQVIGYDPLVSHLTVTQVPLHELLASADAVSLHVPLTKTGHYPTHHLINAETLALMKTQAILVNSARGPVIEEQSLIHDIQTTHRLVVLDVFEHEPVISEELLKWVKLVTPHIAGYSLEGKARGTQMIYEAFCEKFGFMASKTFISQLPVCEQYFTEQADIKTVLKTCLGKIYDIARDDQNLRVCLKDGRIDQQAFDHLRKTYPLRREWSAHGGPQA</sequence>
<gene>
    <name evidence="5" type="primary">pdxB</name>
    <name evidence="9" type="ORF">FHY67_05335</name>
</gene>
<evidence type="ECO:0000256" key="1">
    <source>
        <dbReference type="ARBA" id="ARBA00022490"/>
    </source>
</evidence>
<comment type="subunit">
    <text evidence="5">Homodimer.</text>
</comment>
<dbReference type="UniPathway" id="UPA00244">
    <property type="reaction ID" value="UER00310"/>
</dbReference>
<evidence type="ECO:0000313" key="9">
    <source>
        <dbReference type="EMBL" id="TNX92984.1"/>
    </source>
</evidence>
<evidence type="ECO:0000259" key="6">
    <source>
        <dbReference type="Pfam" id="PF00389"/>
    </source>
</evidence>
<feature type="binding site" evidence="5">
    <location>
        <position position="255"/>
    </location>
    <ligand>
        <name>substrate</name>
    </ligand>
</feature>
<comment type="function">
    <text evidence="5">Catalyzes the oxidation of erythronate-4-phosphate to 3-hydroxy-2-oxo-4-phosphonooxybutanoate.</text>
</comment>
<dbReference type="Gene3D" id="3.40.50.720">
    <property type="entry name" value="NAD(P)-binding Rossmann-like Domain"/>
    <property type="match status" value="2"/>
</dbReference>
<feature type="domain" description="D-isomer specific 2-hydroxyacid dehydrogenase NAD-binding" evidence="7">
    <location>
        <begin position="116"/>
        <end position="253"/>
    </location>
</feature>
<dbReference type="GO" id="GO:0008615">
    <property type="term" value="P:pyridoxine biosynthetic process"/>
    <property type="evidence" value="ECO:0007669"/>
    <property type="project" value="UniProtKB-UniRule"/>
</dbReference>
<keyword evidence="1 5" id="KW-0963">Cytoplasm</keyword>
<feature type="domain" description="D-isomer specific 2-hydroxyacid dehydrogenase catalytic" evidence="6">
    <location>
        <begin position="28"/>
        <end position="272"/>
    </location>
</feature>
<feature type="binding site" evidence="5">
    <location>
        <position position="254"/>
    </location>
    <ligand>
        <name>NAD(+)</name>
        <dbReference type="ChEBI" id="CHEBI:57540"/>
    </ligand>
</feature>
<dbReference type="RefSeq" id="WP_005027126.1">
    <property type="nucleotide sequence ID" value="NZ_BKHE01000048.1"/>
</dbReference>
<dbReference type="Pfam" id="PF11890">
    <property type="entry name" value="DUF3410"/>
    <property type="match status" value="1"/>
</dbReference>
<feature type="binding site" evidence="5">
    <location>
        <position position="45"/>
    </location>
    <ligand>
        <name>substrate</name>
    </ligand>
</feature>
<evidence type="ECO:0000256" key="5">
    <source>
        <dbReference type="HAMAP-Rule" id="MF_01825"/>
    </source>
</evidence>
<dbReference type="InterPro" id="IPR038251">
    <property type="entry name" value="PdxB_dimer_sf"/>
</dbReference>
<dbReference type="GO" id="GO:0005829">
    <property type="term" value="C:cytosol"/>
    <property type="evidence" value="ECO:0007669"/>
    <property type="project" value="TreeGrafter"/>
</dbReference>
<keyword evidence="3 5" id="KW-0520">NAD</keyword>
<dbReference type="GO" id="GO:0046983">
    <property type="term" value="F:protein dimerization activity"/>
    <property type="evidence" value="ECO:0007669"/>
    <property type="project" value="InterPro"/>
</dbReference>
<evidence type="ECO:0000256" key="4">
    <source>
        <dbReference type="ARBA" id="ARBA00023096"/>
    </source>
</evidence>
<feature type="active site" evidence="5">
    <location>
        <position position="206"/>
    </location>
</feature>
<dbReference type="SUPFAM" id="SSF52283">
    <property type="entry name" value="Formate/glycerate dehydrogenase catalytic domain-like"/>
    <property type="match status" value="1"/>
</dbReference>
<dbReference type="PANTHER" id="PTHR42938">
    <property type="entry name" value="FORMATE DEHYDROGENASE 1"/>
    <property type="match status" value="1"/>
</dbReference>
<evidence type="ECO:0000256" key="2">
    <source>
        <dbReference type="ARBA" id="ARBA00023002"/>
    </source>
</evidence>
<name>A0A8H2PVM3_ACIRA</name>
<dbReference type="GO" id="GO:0033711">
    <property type="term" value="F:4-phosphoerythronate dehydrogenase activity"/>
    <property type="evidence" value="ECO:0007669"/>
    <property type="project" value="UniProtKB-EC"/>
</dbReference>
<evidence type="ECO:0000259" key="7">
    <source>
        <dbReference type="Pfam" id="PF02826"/>
    </source>
</evidence>